<evidence type="ECO:0000313" key="1">
    <source>
        <dbReference type="EMBL" id="PIR87864.1"/>
    </source>
</evidence>
<reference evidence="2" key="1">
    <citation type="submission" date="2017-09" db="EMBL/GenBank/DDBJ databases">
        <title>Depth-based differentiation of microbial function through sediment-hosted aquifers and enrichment of novel symbionts in the deep terrestrial subsurface.</title>
        <authorList>
            <person name="Probst A.J."/>
            <person name="Ladd B."/>
            <person name="Jarett J.K."/>
            <person name="Geller-Mcgrath D.E."/>
            <person name="Sieber C.M.K."/>
            <person name="Emerson J.B."/>
            <person name="Anantharaman K."/>
            <person name="Thomas B.C."/>
            <person name="Malmstrom R."/>
            <person name="Stieglmeier M."/>
            <person name="Klingl A."/>
            <person name="Woyke T."/>
            <person name="Ryan C.M."/>
            <person name="Banfield J.F."/>
        </authorList>
    </citation>
    <scope>NUCLEOTIDE SEQUENCE [LARGE SCALE GENOMIC DNA]</scope>
</reference>
<dbReference type="Proteomes" id="UP000230903">
    <property type="component" value="Unassembled WGS sequence"/>
</dbReference>
<protein>
    <recommendedName>
        <fullName evidence="3">Nucleotidyl transferase AbiEii/AbiGii toxin family protein</fullName>
    </recommendedName>
</protein>
<accession>A0A2H0UN75</accession>
<evidence type="ECO:0000313" key="2">
    <source>
        <dbReference type="Proteomes" id="UP000230903"/>
    </source>
</evidence>
<name>A0A2H0UN75_9BACT</name>
<dbReference type="EMBL" id="PFBC01000036">
    <property type="protein sequence ID" value="PIR87864.1"/>
    <property type="molecule type" value="Genomic_DNA"/>
</dbReference>
<comment type="caution">
    <text evidence="1">The sequence shown here is derived from an EMBL/GenBank/DDBJ whole genome shotgun (WGS) entry which is preliminary data.</text>
</comment>
<organism evidence="1 2">
    <name type="scientific">Candidatus Harrisonbacteria bacterium CG10_big_fil_rev_8_21_14_0_10_45_28</name>
    <dbReference type="NCBI Taxonomy" id="1974586"/>
    <lineage>
        <taxon>Bacteria</taxon>
        <taxon>Candidatus Harrisoniibacteriota</taxon>
    </lineage>
</organism>
<dbReference type="AlphaFoldDB" id="A0A2H0UN75"/>
<gene>
    <name evidence="1" type="ORF">COU10_02275</name>
</gene>
<sequence length="203" mass="23824">MHDEILTKEQRAQLPLLKKFSKKFGLVGGTAIALHIGHRRSIDFDLFSEKSFSNTKIRRDIIAEQSIEKELYEEEGQLTVIISGVKWTFFHYPFTIQYEGNYQNYINIPSLLTLAAMKAYAIGQRAKWKDYVDMYFILKDHYSLQEIVDHTTKIFSTAFNEKLLRSQLAYFKDIDYREPVEYLPGFEVDGDQVKEVLKEFSLQ</sequence>
<proteinExistence type="predicted"/>
<evidence type="ECO:0008006" key="3">
    <source>
        <dbReference type="Google" id="ProtNLM"/>
    </source>
</evidence>